<reference evidence="1" key="1">
    <citation type="submission" date="2019-06" db="EMBL/GenBank/DDBJ databases">
        <authorList>
            <person name="Zheng W."/>
        </authorList>
    </citation>
    <scope>NUCLEOTIDE SEQUENCE</scope>
    <source>
        <strain evidence="1">QDHG01</strain>
    </source>
</reference>
<proteinExistence type="predicted"/>
<dbReference type="EMBL" id="RRYP01013828">
    <property type="protein sequence ID" value="TNV76306.1"/>
    <property type="molecule type" value="Genomic_DNA"/>
</dbReference>
<dbReference type="AlphaFoldDB" id="A0A8J8NJD3"/>
<protein>
    <submittedName>
        <fullName evidence="1">Uncharacterized protein</fullName>
    </submittedName>
</protein>
<sequence length="108" mass="12709">MTKINTKCVNSRKTKNTYRHLSLGVKSRLPQTHSKIISAEFASNVFSYLRPGDEGRLDSDIFIQNIFLILNYIKQCENFSLKQLFFLFSMLANLQEQNKRRQLHKIQL</sequence>
<name>A0A8J8NJD3_HALGN</name>
<dbReference type="Proteomes" id="UP000785679">
    <property type="component" value="Unassembled WGS sequence"/>
</dbReference>
<keyword evidence="2" id="KW-1185">Reference proteome</keyword>
<organism evidence="1 2">
    <name type="scientific">Halteria grandinella</name>
    <dbReference type="NCBI Taxonomy" id="5974"/>
    <lineage>
        <taxon>Eukaryota</taxon>
        <taxon>Sar</taxon>
        <taxon>Alveolata</taxon>
        <taxon>Ciliophora</taxon>
        <taxon>Intramacronucleata</taxon>
        <taxon>Spirotrichea</taxon>
        <taxon>Stichotrichia</taxon>
        <taxon>Sporadotrichida</taxon>
        <taxon>Halteriidae</taxon>
        <taxon>Halteria</taxon>
    </lineage>
</organism>
<comment type="caution">
    <text evidence="1">The sequence shown here is derived from an EMBL/GenBank/DDBJ whole genome shotgun (WGS) entry which is preliminary data.</text>
</comment>
<gene>
    <name evidence="1" type="ORF">FGO68_gene13708</name>
</gene>
<evidence type="ECO:0000313" key="2">
    <source>
        <dbReference type="Proteomes" id="UP000785679"/>
    </source>
</evidence>
<accession>A0A8J8NJD3</accession>
<evidence type="ECO:0000313" key="1">
    <source>
        <dbReference type="EMBL" id="TNV76306.1"/>
    </source>
</evidence>